<organism evidence="1 2">
    <name type="scientific">Ralstonia solanacearum (strain Po82)</name>
    <dbReference type="NCBI Taxonomy" id="1031711"/>
    <lineage>
        <taxon>Bacteria</taxon>
        <taxon>Pseudomonadati</taxon>
        <taxon>Pseudomonadota</taxon>
        <taxon>Betaproteobacteria</taxon>
        <taxon>Burkholderiales</taxon>
        <taxon>Burkholderiaceae</taxon>
        <taxon>Ralstonia</taxon>
        <taxon>Ralstonia solanacearum species complex</taxon>
    </lineage>
</organism>
<dbReference type="AlphaFoldDB" id="F6G6P3"/>
<dbReference type="HOGENOM" id="CLU_3256810_0_0_4"/>
<name>F6G6P3_RALS8</name>
<gene>
    <name evidence="1" type="ordered locus">RSPO_c00284</name>
</gene>
<proteinExistence type="predicted"/>
<dbReference type="EMBL" id="CP002819">
    <property type="protein sequence ID" value="AEG67588.1"/>
    <property type="molecule type" value="Genomic_DNA"/>
</dbReference>
<dbReference type="KEGG" id="rsn:RSPO_c00284"/>
<dbReference type="Proteomes" id="UP000007953">
    <property type="component" value="Chromosome"/>
</dbReference>
<accession>F6G6P3</accession>
<protein>
    <submittedName>
        <fullName evidence="1">Uncharacterized protein</fullName>
    </submittedName>
</protein>
<dbReference type="PATRIC" id="fig|1031711.3.peg.277"/>
<sequence length="42" mass="5098">MLARCKICSLSWFLFLNREVRNTYFSKNLKNPRNGENRFSDQ</sequence>
<reference evidence="1 2" key="1">
    <citation type="journal article" date="2011" name="J. Bacteriol.">
        <title>Complete genome sequence of the plant pathogen Ralstonia solanacearum strain Po82.</title>
        <authorList>
            <person name="Xu J."/>
            <person name="Zheng H.J."/>
            <person name="Liu L."/>
            <person name="Pan Z.C."/>
            <person name="Prior P."/>
            <person name="Tang B."/>
            <person name="Xu J.S."/>
            <person name="Zhang H."/>
            <person name="Tian Q."/>
            <person name="Zhang L.Q."/>
            <person name="Feng J."/>
        </authorList>
    </citation>
    <scope>NUCLEOTIDE SEQUENCE [LARGE SCALE GENOMIC DNA]</scope>
    <source>
        <strain evidence="1 2">Po82</strain>
    </source>
</reference>
<evidence type="ECO:0000313" key="1">
    <source>
        <dbReference type="EMBL" id="AEG67588.1"/>
    </source>
</evidence>
<evidence type="ECO:0000313" key="2">
    <source>
        <dbReference type="Proteomes" id="UP000007953"/>
    </source>
</evidence>